<name>A0A2T4Z975_9BACL</name>
<evidence type="ECO:0008006" key="4">
    <source>
        <dbReference type="Google" id="ProtNLM"/>
    </source>
</evidence>
<sequence length="964" mass="112969">MDKQKPFPSNEAKNAADNRERPSFEENKIVSTGSADGKMKDRPQSTDTSETSTKEAAASSVEEQPKHVAWWKEEKPERSLSPQLQQLLDEADESFVERFLEAQKKAEDGTWLWTLYLDGRPLAREALKRALKEKYNLTRKLRYYSYTKTLWIVPFQYGYTRYIKAIYKLAENRRDAEVWGIIAWRFDTGQPNRGTREVPVWKENEAEADNYDWEFRTDSTYKENTHYYMRRRTWRFLRELGKAGDSDYVPMATEALLQYRDIRDNYWEKSVYDLWLFNHILHRHSKRMTNTKIKRWGYPKARYTPSKVRWEPTGHKPATVNEREEAFPELWDHAPEPLMRLLLESQDRAKESYIISFAAKTLRQSHQQYLRELPLETFLQLLHSDHPDRRAFAVEEIRARQDADNPSAELLFGLLDSQYADVIQFAAQALRHFHQKYLRELPIETFQQLLESDHSDRRAFAAAEILARQDAKNPTVDDLLAMLDSEHSEIRAKVIEYSEKGASRWKVECCHDAMAGVVGWLDKEMKEKHNASHETGKILYLTNAGRDWVAFLRPILEQIKQRDQVTIQLAQRFHVVMIEEFFLEQVPDLIRRAEESGTPFTAADLLPFFISIKKEVRDEVQRILRERFGQLQVDADFLVQWASLPGEEHRYYVVQLLSDMRFHMVPVLPEFLQTLWRRMKSPDVPEETREFLRDDLLGSVYLEEVATAPLEKVLRLFDSDDVGLQSFGGRLLEINPPHPQELSEGQMLALAHSPVAAVRRQTWGMLEEVREKQIPDLLFNLAETDWDDTRQWAVARIEALPQGQVTSELIYGLLDSAREDIQQLAMRLVREYRKHLDEVELLLRAGESPYMSVQLFALEIGEKIVWNPDRLRRMERFFRTVLFRVQKGRPLKDRTLQLLQRLGQQNREMATEVVPILGDYARNGGKGDFSRVMVILTQIRSRYPEVGSPLRIETEEAANGGLYE</sequence>
<dbReference type="SUPFAM" id="SSF48371">
    <property type="entry name" value="ARM repeat"/>
    <property type="match status" value="1"/>
</dbReference>
<organism evidence="2 3">
    <name type="scientific">Desmospora activa DSM 45169</name>
    <dbReference type="NCBI Taxonomy" id="1121389"/>
    <lineage>
        <taxon>Bacteria</taxon>
        <taxon>Bacillati</taxon>
        <taxon>Bacillota</taxon>
        <taxon>Bacilli</taxon>
        <taxon>Bacillales</taxon>
        <taxon>Thermoactinomycetaceae</taxon>
        <taxon>Desmospora</taxon>
    </lineage>
</organism>
<proteinExistence type="predicted"/>
<feature type="compositionally biased region" description="Basic and acidic residues" evidence="1">
    <location>
        <begin position="14"/>
        <end position="28"/>
    </location>
</feature>
<dbReference type="Proteomes" id="UP000241639">
    <property type="component" value="Unassembled WGS sequence"/>
</dbReference>
<feature type="region of interest" description="Disordered" evidence="1">
    <location>
        <begin position="1"/>
        <end position="65"/>
    </location>
</feature>
<dbReference type="RefSeq" id="WP_107725229.1">
    <property type="nucleotide sequence ID" value="NZ_PZZP01000001.1"/>
</dbReference>
<dbReference type="OrthoDB" id="435394at2"/>
<dbReference type="Gene3D" id="1.25.10.10">
    <property type="entry name" value="Leucine-rich Repeat Variant"/>
    <property type="match status" value="1"/>
</dbReference>
<dbReference type="InterPro" id="IPR011989">
    <property type="entry name" value="ARM-like"/>
</dbReference>
<accession>A0A2T4Z975</accession>
<protein>
    <recommendedName>
        <fullName evidence="4">HEAT repeat protein</fullName>
    </recommendedName>
</protein>
<evidence type="ECO:0000313" key="3">
    <source>
        <dbReference type="Proteomes" id="UP000241639"/>
    </source>
</evidence>
<evidence type="ECO:0000256" key="1">
    <source>
        <dbReference type="SAM" id="MobiDB-lite"/>
    </source>
</evidence>
<dbReference type="AlphaFoldDB" id="A0A2T4Z975"/>
<feature type="compositionally biased region" description="Low complexity" evidence="1">
    <location>
        <begin position="45"/>
        <end position="62"/>
    </location>
</feature>
<evidence type="ECO:0000313" key="2">
    <source>
        <dbReference type="EMBL" id="PTM58417.1"/>
    </source>
</evidence>
<gene>
    <name evidence="2" type="ORF">C8J48_1000</name>
</gene>
<keyword evidence="3" id="KW-1185">Reference proteome</keyword>
<reference evidence="2 3" key="1">
    <citation type="submission" date="2018-04" db="EMBL/GenBank/DDBJ databases">
        <title>Genomic Encyclopedia of Archaeal and Bacterial Type Strains, Phase II (KMG-II): from individual species to whole genera.</title>
        <authorList>
            <person name="Goeker M."/>
        </authorList>
    </citation>
    <scope>NUCLEOTIDE SEQUENCE [LARGE SCALE GENOMIC DNA]</scope>
    <source>
        <strain evidence="2 3">DSM 45169</strain>
    </source>
</reference>
<comment type="caution">
    <text evidence="2">The sequence shown here is derived from an EMBL/GenBank/DDBJ whole genome shotgun (WGS) entry which is preliminary data.</text>
</comment>
<dbReference type="InterPro" id="IPR016024">
    <property type="entry name" value="ARM-type_fold"/>
</dbReference>
<dbReference type="EMBL" id="PZZP01000001">
    <property type="protein sequence ID" value="PTM58417.1"/>
    <property type="molecule type" value="Genomic_DNA"/>
</dbReference>